<sequence length="389" mass="44507">MQDINKQLEIIKRGAAEIISEEELRKKLEESIKNRKPLKIKAGFDPTAPDLHLGHTVLLRKLRQFQDLGHEVYFLIGDFTGQIGDPSGRSETRKQLTKEEVFKNARTYKKQAAKILDISKLKIVFNSKWFERMSIVEMLRLTIHLSVSQMLSRDDFKKRYTKGENISILEFMYPLMQGYDSVVLKADVELGGTDQIFNLLVGRQFQKDFNQPEQVVITMPLLEGTDGVQKMSKSFDNYIGINEPAKDIFGKIMSISDELMLKYYELLTDEDLARVKNMHPKDAKVNLARIIVSQYHSQADAEKETLEFQRVFSLKEIPVDMPEYKTAGEKSMVIILTESRLAASGNEARRLIKQGAVSFNNIKVGQEGFIPKEPGILKVGSRRFLKVVL</sequence>
<evidence type="ECO:0000256" key="4">
    <source>
        <dbReference type="ARBA" id="ARBA00022741"/>
    </source>
</evidence>
<gene>
    <name evidence="10" type="primary">tyrS</name>
    <name evidence="12" type="ORF">COX41_04145</name>
</gene>
<dbReference type="InterPro" id="IPR001412">
    <property type="entry name" value="aa-tRNA-synth_I_CS"/>
</dbReference>
<keyword evidence="3 10" id="KW-0436">Ligase</keyword>
<evidence type="ECO:0000256" key="3">
    <source>
        <dbReference type="ARBA" id="ARBA00022598"/>
    </source>
</evidence>
<dbReference type="GO" id="GO:0004831">
    <property type="term" value="F:tyrosine-tRNA ligase activity"/>
    <property type="evidence" value="ECO:0007669"/>
    <property type="project" value="UniProtKB-UniRule"/>
</dbReference>
<evidence type="ECO:0000256" key="11">
    <source>
        <dbReference type="PROSITE-ProRule" id="PRU00182"/>
    </source>
</evidence>
<feature type="binding site" evidence="10">
    <location>
        <position position="233"/>
    </location>
    <ligand>
        <name>ATP</name>
        <dbReference type="ChEBI" id="CHEBI:30616"/>
    </ligand>
</feature>
<evidence type="ECO:0000256" key="2">
    <source>
        <dbReference type="ARBA" id="ARBA00022490"/>
    </source>
</evidence>
<dbReference type="InterPro" id="IPR014729">
    <property type="entry name" value="Rossmann-like_a/b/a_fold"/>
</dbReference>
<feature type="short sequence motif" description="'KMSKS' region" evidence="10">
    <location>
        <begin position="230"/>
        <end position="234"/>
    </location>
</feature>
<dbReference type="Proteomes" id="UP000231292">
    <property type="component" value="Unassembled WGS sequence"/>
</dbReference>
<evidence type="ECO:0000256" key="5">
    <source>
        <dbReference type="ARBA" id="ARBA00022840"/>
    </source>
</evidence>
<evidence type="ECO:0000256" key="1">
    <source>
        <dbReference type="ARBA" id="ARBA00011738"/>
    </source>
</evidence>
<dbReference type="GO" id="GO:0005829">
    <property type="term" value="C:cytosol"/>
    <property type="evidence" value="ECO:0007669"/>
    <property type="project" value="TreeGrafter"/>
</dbReference>
<keyword evidence="4 10" id="KW-0547">Nucleotide-binding</keyword>
<evidence type="ECO:0000256" key="8">
    <source>
        <dbReference type="ARBA" id="ARBA00023146"/>
    </source>
</evidence>
<evidence type="ECO:0000256" key="6">
    <source>
        <dbReference type="ARBA" id="ARBA00022884"/>
    </source>
</evidence>
<evidence type="ECO:0000313" key="13">
    <source>
        <dbReference type="Proteomes" id="UP000231292"/>
    </source>
</evidence>
<dbReference type="SUPFAM" id="SSF52374">
    <property type="entry name" value="Nucleotidylyl transferase"/>
    <property type="match status" value="1"/>
</dbReference>
<evidence type="ECO:0000256" key="10">
    <source>
        <dbReference type="HAMAP-Rule" id="MF_02007"/>
    </source>
</evidence>
<dbReference type="GO" id="GO:0006437">
    <property type="term" value="P:tyrosyl-tRNA aminoacylation"/>
    <property type="evidence" value="ECO:0007669"/>
    <property type="project" value="UniProtKB-UniRule"/>
</dbReference>
<organism evidence="12 13">
    <name type="scientific">Candidatus Sherwoodlollariibacterium unditelluris</name>
    <dbReference type="NCBI Taxonomy" id="1974757"/>
    <lineage>
        <taxon>Bacteria</taxon>
        <taxon>Pseudomonadati</taxon>
        <taxon>Candidatus Omnitrophota</taxon>
        <taxon>Candidatus Sherwoodlollariibacterium</taxon>
    </lineage>
</organism>
<proteinExistence type="inferred from homology"/>
<keyword evidence="6 11" id="KW-0694">RNA-binding</keyword>
<dbReference type="InterPro" id="IPR002305">
    <property type="entry name" value="aa-tRNA-synth_Ic"/>
</dbReference>
<dbReference type="Pfam" id="PF00579">
    <property type="entry name" value="tRNA-synt_1b"/>
    <property type="match status" value="1"/>
</dbReference>
<comment type="similarity">
    <text evidence="10">Belongs to the class-I aminoacyl-tRNA synthetase family. TyrS type 2 subfamily.</text>
</comment>
<dbReference type="EMBL" id="PCRK01000101">
    <property type="protein sequence ID" value="PIP19188.1"/>
    <property type="molecule type" value="Genomic_DNA"/>
</dbReference>
<dbReference type="Gene3D" id="1.10.240.10">
    <property type="entry name" value="Tyrosyl-Transfer RNA Synthetase"/>
    <property type="match status" value="1"/>
</dbReference>
<dbReference type="PROSITE" id="PS50889">
    <property type="entry name" value="S4"/>
    <property type="match status" value="1"/>
</dbReference>
<dbReference type="CDD" id="cd00165">
    <property type="entry name" value="S4"/>
    <property type="match status" value="1"/>
</dbReference>
<reference evidence="12 13" key="1">
    <citation type="submission" date="2017-09" db="EMBL/GenBank/DDBJ databases">
        <title>Depth-based differentiation of microbial function through sediment-hosted aquifers and enrichment of novel symbionts in the deep terrestrial subsurface.</title>
        <authorList>
            <person name="Probst A.J."/>
            <person name="Ladd B."/>
            <person name="Jarett J.K."/>
            <person name="Geller-Mcgrath D.E."/>
            <person name="Sieber C.M."/>
            <person name="Emerson J.B."/>
            <person name="Anantharaman K."/>
            <person name="Thomas B.C."/>
            <person name="Malmstrom R."/>
            <person name="Stieglmeier M."/>
            <person name="Klingl A."/>
            <person name="Woyke T."/>
            <person name="Ryan C.M."/>
            <person name="Banfield J.F."/>
        </authorList>
    </citation>
    <scope>NUCLEOTIDE SEQUENCE [LARGE SCALE GENOMIC DNA]</scope>
    <source>
        <strain evidence="12">CG23_combo_of_CG06-09_8_20_14_all_41_10</strain>
    </source>
</reference>
<dbReference type="InterPro" id="IPR002307">
    <property type="entry name" value="Tyr-tRNA-ligase"/>
</dbReference>
<dbReference type="FunFam" id="3.40.50.620:FF:000061">
    <property type="entry name" value="Tyrosine--tRNA ligase"/>
    <property type="match status" value="1"/>
</dbReference>
<comment type="subunit">
    <text evidence="1 10">Homodimer.</text>
</comment>
<name>A0A2G9YIV9_9BACT</name>
<dbReference type="Gene3D" id="3.40.50.620">
    <property type="entry name" value="HUPs"/>
    <property type="match status" value="1"/>
</dbReference>
<dbReference type="PANTHER" id="PTHR11766">
    <property type="entry name" value="TYROSYL-TRNA SYNTHETASE"/>
    <property type="match status" value="1"/>
</dbReference>
<dbReference type="PANTHER" id="PTHR11766:SF1">
    <property type="entry name" value="TYROSINE--TRNA LIGASE"/>
    <property type="match status" value="1"/>
</dbReference>
<dbReference type="SUPFAM" id="SSF55174">
    <property type="entry name" value="Alpha-L RNA-binding motif"/>
    <property type="match status" value="1"/>
</dbReference>
<protein>
    <recommendedName>
        <fullName evidence="10">Tyrosine--tRNA ligase</fullName>
        <ecNumber evidence="10">6.1.1.1</ecNumber>
    </recommendedName>
    <alternativeName>
        <fullName evidence="10">Tyrosyl-tRNA synthetase</fullName>
        <shortName evidence="10">TyrRS</shortName>
    </alternativeName>
</protein>
<dbReference type="GO" id="GO:0005524">
    <property type="term" value="F:ATP binding"/>
    <property type="evidence" value="ECO:0007669"/>
    <property type="project" value="UniProtKB-UniRule"/>
</dbReference>
<dbReference type="HAMAP" id="MF_02007">
    <property type="entry name" value="Tyr_tRNA_synth_type2"/>
    <property type="match status" value="1"/>
</dbReference>
<dbReference type="PRINTS" id="PR01040">
    <property type="entry name" value="TRNASYNTHTYR"/>
</dbReference>
<dbReference type="AlphaFoldDB" id="A0A2G9YIV9"/>
<keyword evidence="5 10" id="KW-0067">ATP-binding</keyword>
<dbReference type="InterPro" id="IPR024108">
    <property type="entry name" value="Tyr-tRNA-ligase_bac_2"/>
</dbReference>
<dbReference type="PROSITE" id="PS00178">
    <property type="entry name" value="AA_TRNA_LIGASE_I"/>
    <property type="match status" value="1"/>
</dbReference>
<dbReference type="EC" id="6.1.1.1" evidence="10"/>
<evidence type="ECO:0000313" key="12">
    <source>
        <dbReference type="EMBL" id="PIP19188.1"/>
    </source>
</evidence>
<evidence type="ECO:0000256" key="7">
    <source>
        <dbReference type="ARBA" id="ARBA00022917"/>
    </source>
</evidence>
<comment type="caution">
    <text evidence="12">The sequence shown here is derived from an EMBL/GenBank/DDBJ whole genome shotgun (WGS) entry which is preliminary data.</text>
</comment>
<accession>A0A2G9YIV9</accession>
<dbReference type="CDD" id="cd00805">
    <property type="entry name" value="TyrRS_core"/>
    <property type="match status" value="1"/>
</dbReference>
<feature type="short sequence motif" description="'HIGH' region" evidence="10">
    <location>
        <begin position="46"/>
        <end position="55"/>
    </location>
</feature>
<keyword evidence="7 10" id="KW-0648">Protein biosynthesis</keyword>
<dbReference type="GO" id="GO:0003723">
    <property type="term" value="F:RNA binding"/>
    <property type="evidence" value="ECO:0007669"/>
    <property type="project" value="UniProtKB-KW"/>
</dbReference>
<comment type="subcellular location">
    <subcellularLocation>
        <location evidence="10">Cytoplasm</location>
    </subcellularLocation>
</comment>
<keyword evidence="2 10" id="KW-0963">Cytoplasm</keyword>
<evidence type="ECO:0000256" key="9">
    <source>
        <dbReference type="ARBA" id="ARBA00048248"/>
    </source>
</evidence>
<comment type="catalytic activity">
    <reaction evidence="9 10">
        <text>tRNA(Tyr) + L-tyrosine + ATP = L-tyrosyl-tRNA(Tyr) + AMP + diphosphate + H(+)</text>
        <dbReference type="Rhea" id="RHEA:10220"/>
        <dbReference type="Rhea" id="RHEA-COMP:9706"/>
        <dbReference type="Rhea" id="RHEA-COMP:9707"/>
        <dbReference type="ChEBI" id="CHEBI:15378"/>
        <dbReference type="ChEBI" id="CHEBI:30616"/>
        <dbReference type="ChEBI" id="CHEBI:33019"/>
        <dbReference type="ChEBI" id="CHEBI:58315"/>
        <dbReference type="ChEBI" id="CHEBI:78442"/>
        <dbReference type="ChEBI" id="CHEBI:78536"/>
        <dbReference type="ChEBI" id="CHEBI:456215"/>
        <dbReference type="EC" id="6.1.1.1"/>
    </reaction>
</comment>
<comment type="function">
    <text evidence="10">Catalyzes the attachment of tyrosine to tRNA(Tyr) in a two-step reaction: tyrosine is first activated by ATP to form Tyr-AMP and then transferred to the acceptor end of tRNA(Tyr).</text>
</comment>
<dbReference type="NCBIfam" id="TIGR00234">
    <property type="entry name" value="tyrS"/>
    <property type="match status" value="1"/>
</dbReference>
<dbReference type="InterPro" id="IPR024088">
    <property type="entry name" value="Tyr-tRNA-ligase_bac-type"/>
</dbReference>
<keyword evidence="8 10" id="KW-0030">Aminoacyl-tRNA synthetase</keyword>